<reference evidence="2 3" key="1">
    <citation type="submission" date="2024-02" db="EMBL/GenBank/DDBJ databases">
        <authorList>
            <person name="Chen Y."/>
            <person name="Shah S."/>
            <person name="Dougan E. K."/>
            <person name="Thang M."/>
            <person name="Chan C."/>
        </authorList>
    </citation>
    <scope>NUCLEOTIDE SEQUENCE [LARGE SCALE GENOMIC DNA]</scope>
</reference>
<feature type="region of interest" description="Disordered" evidence="1">
    <location>
        <begin position="1"/>
        <end position="21"/>
    </location>
</feature>
<evidence type="ECO:0000313" key="3">
    <source>
        <dbReference type="Proteomes" id="UP001642484"/>
    </source>
</evidence>
<gene>
    <name evidence="2" type="ORF">CCMP2556_LOCUS54696</name>
</gene>
<feature type="compositionally biased region" description="Low complexity" evidence="1">
    <location>
        <begin position="53"/>
        <end position="64"/>
    </location>
</feature>
<proteinExistence type="predicted"/>
<comment type="caution">
    <text evidence="2">The sequence shown here is derived from an EMBL/GenBank/DDBJ whole genome shotgun (WGS) entry which is preliminary data.</text>
</comment>
<dbReference type="Proteomes" id="UP001642484">
    <property type="component" value="Unassembled WGS sequence"/>
</dbReference>
<evidence type="ECO:0000256" key="1">
    <source>
        <dbReference type="SAM" id="MobiDB-lite"/>
    </source>
</evidence>
<protein>
    <submittedName>
        <fullName evidence="2">Uncharacterized protein</fullName>
    </submittedName>
</protein>
<feature type="compositionally biased region" description="Basic and acidic residues" evidence="1">
    <location>
        <begin position="83"/>
        <end position="117"/>
    </location>
</feature>
<feature type="region of interest" description="Disordered" evidence="1">
    <location>
        <begin position="51"/>
        <end position="117"/>
    </location>
</feature>
<evidence type="ECO:0000313" key="2">
    <source>
        <dbReference type="EMBL" id="CAK9117355.1"/>
    </source>
</evidence>
<dbReference type="EMBL" id="CAXAMN010028672">
    <property type="protein sequence ID" value="CAK9117355.1"/>
    <property type="molecule type" value="Genomic_DNA"/>
</dbReference>
<keyword evidence="3" id="KW-1185">Reference proteome</keyword>
<name>A0ABP0SY31_9DINO</name>
<accession>A0ABP0SY31</accession>
<feature type="compositionally biased region" description="Basic residues" evidence="1">
    <location>
        <begin position="69"/>
        <end position="82"/>
    </location>
</feature>
<sequence>MSVHPQHEGETEVRQHPDVDPAVKEVLQFLVLDDSSVEDGTSVEMCNLLSTCESSSSSSSSGSSDDGKRKKGKKAKASKKEKKGKETAPKKKEKDAKNKEEKPGKGKKEKTKDRPFL</sequence>
<organism evidence="2 3">
    <name type="scientific">Durusdinium trenchii</name>
    <dbReference type="NCBI Taxonomy" id="1381693"/>
    <lineage>
        <taxon>Eukaryota</taxon>
        <taxon>Sar</taxon>
        <taxon>Alveolata</taxon>
        <taxon>Dinophyceae</taxon>
        <taxon>Suessiales</taxon>
        <taxon>Symbiodiniaceae</taxon>
        <taxon>Durusdinium</taxon>
    </lineage>
</organism>